<proteinExistence type="inferred from homology"/>
<dbReference type="GO" id="GO:0005737">
    <property type="term" value="C:cytoplasm"/>
    <property type="evidence" value="ECO:0007669"/>
    <property type="project" value="TreeGrafter"/>
</dbReference>
<dbReference type="GO" id="GO:0008841">
    <property type="term" value="F:dihydrofolate synthase activity"/>
    <property type="evidence" value="ECO:0007669"/>
    <property type="project" value="TreeGrafter"/>
</dbReference>
<dbReference type="EMBL" id="JADIML010000177">
    <property type="protein sequence ID" value="MBO8463567.1"/>
    <property type="molecule type" value="Genomic_DNA"/>
</dbReference>
<dbReference type="PANTHER" id="PTHR11136:SF0">
    <property type="entry name" value="DIHYDROFOLATE SYNTHETASE-RELATED"/>
    <property type="match status" value="1"/>
</dbReference>
<evidence type="ECO:0000256" key="2">
    <source>
        <dbReference type="ARBA" id="ARBA00022598"/>
    </source>
</evidence>
<keyword evidence="2" id="KW-0436">Ligase</keyword>
<feature type="domain" description="Mur ligase central" evidence="5">
    <location>
        <begin position="44"/>
        <end position="202"/>
    </location>
</feature>
<dbReference type="InterPro" id="IPR013221">
    <property type="entry name" value="Mur_ligase_cen"/>
</dbReference>
<dbReference type="GO" id="GO:0005524">
    <property type="term" value="F:ATP binding"/>
    <property type="evidence" value="ECO:0007669"/>
    <property type="project" value="UniProtKB-KW"/>
</dbReference>
<dbReference type="Pfam" id="PF08245">
    <property type="entry name" value="Mur_ligase_M"/>
    <property type="match status" value="1"/>
</dbReference>
<dbReference type="InterPro" id="IPR036565">
    <property type="entry name" value="Mur-like_cat_sf"/>
</dbReference>
<dbReference type="SUPFAM" id="SSF53623">
    <property type="entry name" value="MurD-like peptide ligases, catalytic domain"/>
    <property type="match status" value="1"/>
</dbReference>
<dbReference type="AlphaFoldDB" id="A0A9D9I0I1"/>
<dbReference type="NCBIfam" id="TIGR01499">
    <property type="entry name" value="folC"/>
    <property type="match status" value="1"/>
</dbReference>
<sequence length="219" mass="24700">MNGQEIKQYIDRVQTLGSVYGLDTMKELLRRLKNPQNRVPVLHIAGTNGKGSILAMLSAILEEAGYQCGRYISPTIFTYLEKFQVNGIYMSQKELEELMTEVAKEAKEMEQEGYAHPTLFEIETAIAFLWFAKKQVDLVLLETGLGGRLDSTNVVEKPICVLFSSISYDHMDLLGNTLEEIAKEKAGIMKKKVPIISYDNPIEVKEVLIERAKQLEAPI</sequence>
<organism evidence="6 7">
    <name type="scientific">Candidatus Scybalomonas excrementavium</name>
    <dbReference type="NCBI Taxonomy" id="2840943"/>
    <lineage>
        <taxon>Bacteria</taxon>
        <taxon>Bacillati</taxon>
        <taxon>Bacillota</taxon>
        <taxon>Clostridia</taxon>
        <taxon>Lachnospirales</taxon>
        <taxon>Lachnospiraceae</taxon>
        <taxon>Lachnospiraceae incertae sedis</taxon>
        <taxon>Candidatus Scybalomonas</taxon>
    </lineage>
</organism>
<evidence type="ECO:0000256" key="4">
    <source>
        <dbReference type="ARBA" id="ARBA00022840"/>
    </source>
</evidence>
<evidence type="ECO:0000256" key="1">
    <source>
        <dbReference type="ARBA" id="ARBA00008276"/>
    </source>
</evidence>
<reference evidence="6" key="1">
    <citation type="submission" date="2020-10" db="EMBL/GenBank/DDBJ databases">
        <authorList>
            <person name="Gilroy R."/>
        </authorList>
    </citation>
    <scope>NUCLEOTIDE SEQUENCE</scope>
    <source>
        <strain evidence="6">E3-2379</strain>
    </source>
</reference>
<dbReference type="InterPro" id="IPR018109">
    <property type="entry name" value="Folylpolyglutamate_synth_CS"/>
</dbReference>
<reference evidence="6" key="2">
    <citation type="journal article" date="2021" name="PeerJ">
        <title>Extensive microbial diversity within the chicken gut microbiome revealed by metagenomics and culture.</title>
        <authorList>
            <person name="Gilroy R."/>
            <person name="Ravi A."/>
            <person name="Getino M."/>
            <person name="Pursley I."/>
            <person name="Horton D.L."/>
            <person name="Alikhan N.F."/>
            <person name="Baker D."/>
            <person name="Gharbi K."/>
            <person name="Hall N."/>
            <person name="Watson M."/>
            <person name="Adriaenssens E.M."/>
            <person name="Foster-Nyarko E."/>
            <person name="Jarju S."/>
            <person name="Secka A."/>
            <person name="Antonio M."/>
            <person name="Oren A."/>
            <person name="Chaudhuri R.R."/>
            <person name="La Ragione R."/>
            <person name="Hildebrand F."/>
            <person name="Pallen M.J."/>
        </authorList>
    </citation>
    <scope>NUCLEOTIDE SEQUENCE</scope>
    <source>
        <strain evidence="6">E3-2379</strain>
    </source>
</reference>
<accession>A0A9D9I0I1</accession>
<evidence type="ECO:0000259" key="5">
    <source>
        <dbReference type="Pfam" id="PF08245"/>
    </source>
</evidence>
<dbReference type="PANTHER" id="PTHR11136">
    <property type="entry name" value="FOLYLPOLYGLUTAMATE SYNTHASE-RELATED"/>
    <property type="match status" value="1"/>
</dbReference>
<gene>
    <name evidence="6" type="ORF">IAC13_06525</name>
</gene>
<evidence type="ECO:0000256" key="3">
    <source>
        <dbReference type="ARBA" id="ARBA00022741"/>
    </source>
</evidence>
<feature type="non-terminal residue" evidence="6">
    <location>
        <position position="219"/>
    </location>
</feature>
<dbReference type="InterPro" id="IPR001645">
    <property type="entry name" value="Folylpolyglutamate_synth"/>
</dbReference>
<dbReference type="Gene3D" id="3.40.1190.10">
    <property type="entry name" value="Mur-like, catalytic domain"/>
    <property type="match status" value="1"/>
</dbReference>
<comment type="caution">
    <text evidence="6">The sequence shown here is derived from an EMBL/GenBank/DDBJ whole genome shotgun (WGS) entry which is preliminary data.</text>
</comment>
<evidence type="ECO:0000313" key="7">
    <source>
        <dbReference type="Proteomes" id="UP000823618"/>
    </source>
</evidence>
<evidence type="ECO:0000313" key="6">
    <source>
        <dbReference type="EMBL" id="MBO8463567.1"/>
    </source>
</evidence>
<keyword evidence="3" id="KW-0547">Nucleotide-binding</keyword>
<name>A0A9D9I0I1_9FIRM</name>
<dbReference type="Proteomes" id="UP000823618">
    <property type="component" value="Unassembled WGS sequence"/>
</dbReference>
<dbReference type="GO" id="GO:0004326">
    <property type="term" value="F:tetrahydrofolylpolyglutamate synthase activity"/>
    <property type="evidence" value="ECO:0007669"/>
    <property type="project" value="InterPro"/>
</dbReference>
<comment type="similarity">
    <text evidence="1">Belongs to the folylpolyglutamate synthase family.</text>
</comment>
<keyword evidence="4" id="KW-0067">ATP-binding</keyword>
<dbReference type="PROSITE" id="PS01012">
    <property type="entry name" value="FOLYLPOLYGLU_SYNT_2"/>
    <property type="match status" value="1"/>
</dbReference>
<protein>
    <submittedName>
        <fullName evidence="6">Bifunctional folylpolyglutamate synthase/dihydrofolate synthase</fullName>
    </submittedName>
</protein>